<protein>
    <submittedName>
        <fullName evidence="1">Uncharacterized protein</fullName>
    </submittedName>
</protein>
<gene>
    <name evidence="1" type="ORF">GQ607_017333</name>
</gene>
<keyword evidence="2" id="KW-1185">Reference proteome</keyword>
<organism evidence="1 2">
    <name type="scientific">Colletotrichum asianum</name>
    <dbReference type="NCBI Taxonomy" id="702518"/>
    <lineage>
        <taxon>Eukaryota</taxon>
        <taxon>Fungi</taxon>
        <taxon>Dikarya</taxon>
        <taxon>Ascomycota</taxon>
        <taxon>Pezizomycotina</taxon>
        <taxon>Sordariomycetes</taxon>
        <taxon>Hypocreomycetidae</taxon>
        <taxon>Glomerellales</taxon>
        <taxon>Glomerellaceae</taxon>
        <taxon>Colletotrichum</taxon>
        <taxon>Colletotrichum gloeosporioides species complex</taxon>
    </lineage>
</organism>
<name>A0A8H3VU59_9PEZI</name>
<comment type="caution">
    <text evidence="1">The sequence shown here is derived from an EMBL/GenBank/DDBJ whole genome shotgun (WGS) entry which is preliminary data.</text>
</comment>
<dbReference type="Proteomes" id="UP000434172">
    <property type="component" value="Unassembled WGS sequence"/>
</dbReference>
<evidence type="ECO:0000313" key="2">
    <source>
        <dbReference type="Proteomes" id="UP000434172"/>
    </source>
</evidence>
<dbReference type="AlphaFoldDB" id="A0A8H3VU59"/>
<proteinExistence type="predicted"/>
<accession>A0A8H3VU59</accession>
<dbReference type="EMBL" id="WOWK01000204">
    <property type="protein sequence ID" value="KAF0315433.1"/>
    <property type="molecule type" value="Genomic_DNA"/>
</dbReference>
<reference evidence="1 2" key="1">
    <citation type="submission" date="2019-12" db="EMBL/GenBank/DDBJ databases">
        <title>A genome sequence resource for the geographically widespread anthracnose pathogen Colletotrichum asianum.</title>
        <authorList>
            <person name="Meng Y."/>
        </authorList>
    </citation>
    <scope>NUCLEOTIDE SEQUENCE [LARGE SCALE GENOMIC DNA]</scope>
    <source>
        <strain evidence="1 2">ICMP 18580</strain>
    </source>
</reference>
<sequence>MSNGKPSSLYIGPCYMSIMTSFWHPNIRLLALH</sequence>
<evidence type="ECO:0000313" key="1">
    <source>
        <dbReference type="EMBL" id="KAF0315433.1"/>
    </source>
</evidence>